<evidence type="ECO:0000256" key="7">
    <source>
        <dbReference type="ARBA" id="ARBA00022989"/>
    </source>
</evidence>
<evidence type="ECO:0000256" key="6">
    <source>
        <dbReference type="ARBA" id="ARBA00022692"/>
    </source>
</evidence>
<dbReference type="HAMAP" id="MF_00154">
    <property type="entry name" value="CyoE_CtaB"/>
    <property type="match status" value="1"/>
</dbReference>
<evidence type="ECO:0000256" key="8">
    <source>
        <dbReference type="ARBA" id="ARBA00023133"/>
    </source>
</evidence>
<dbReference type="Proteomes" id="UP001142610">
    <property type="component" value="Unassembled WGS sequence"/>
</dbReference>
<feature type="transmembrane region" description="Helical" evidence="14">
    <location>
        <begin position="54"/>
        <end position="75"/>
    </location>
</feature>
<evidence type="ECO:0000313" key="15">
    <source>
        <dbReference type="EMBL" id="MCQ8184220.1"/>
    </source>
</evidence>
<dbReference type="EMBL" id="JANIBC010000001">
    <property type="protein sequence ID" value="MCQ8184220.1"/>
    <property type="molecule type" value="Genomic_DNA"/>
</dbReference>
<feature type="transmembrane region" description="Helical" evidence="14">
    <location>
        <begin position="122"/>
        <end position="142"/>
    </location>
</feature>
<evidence type="ECO:0000256" key="12">
    <source>
        <dbReference type="ARBA" id="ARBA00042475"/>
    </source>
</evidence>
<dbReference type="CDD" id="cd13957">
    <property type="entry name" value="PT_UbiA_Cox10"/>
    <property type="match status" value="1"/>
</dbReference>
<evidence type="ECO:0000256" key="2">
    <source>
        <dbReference type="ARBA" id="ARBA00004919"/>
    </source>
</evidence>
<evidence type="ECO:0000256" key="1">
    <source>
        <dbReference type="ARBA" id="ARBA00004651"/>
    </source>
</evidence>
<dbReference type="PANTHER" id="PTHR43448">
    <property type="entry name" value="PROTOHEME IX FARNESYLTRANSFERASE, MITOCHONDRIAL"/>
    <property type="match status" value="1"/>
</dbReference>
<evidence type="ECO:0000256" key="4">
    <source>
        <dbReference type="ARBA" id="ARBA00022475"/>
    </source>
</evidence>
<comment type="function">
    <text evidence="14">Converts heme B (protoheme IX) to heme O by substitution of the vinyl group on carbon 2 of heme B porphyrin ring with a hydroxyethyl farnesyl side group.</text>
</comment>
<dbReference type="NCBIfam" id="TIGR01473">
    <property type="entry name" value="cyoE_ctaB"/>
    <property type="match status" value="1"/>
</dbReference>
<protein>
    <recommendedName>
        <fullName evidence="11 14">Protoheme IX farnesyltransferase</fullName>
        <ecNumber evidence="3 14">2.5.1.141</ecNumber>
    </recommendedName>
    <alternativeName>
        <fullName evidence="12 14">Heme B farnesyltransferase</fullName>
    </alternativeName>
    <alternativeName>
        <fullName evidence="10 14">Heme O synthase</fullName>
    </alternativeName>
</protein>
<feature type="transmembrane region" description="Helical" evidence="14">
    <location>
        <begin position="224"/>
        <end position="257"/>
    </location>
</feature>
<evidence type="ECO:0000256" key="9">
    <source>
        <dbReference type="ARBA" id="ARBA00023136"/>
    </source>
</evidence>
<keyword evidence="5 14" id="KW-0808">Transferase</keyword>
<sequence length="303" mass="31950">MNDAATENDIPAHLTASARDYASLLKPRVMSLSIFTAMVGMVVAPGPVPSWGLAVLSVIAIALGAGASAALNMWWDSDIDGRMARTAARPIPTGKVPAAEAFGLGIVLSALSVWLLALSGGYLAAGLLAVTIGFYVVVYSMLLKRRTPQNIVIGGAAGALPPVVGYAAVTGAAPLEAWLLFALIFIWTPPHFWALSLLKKGDYEAAGIPMLPNVKGDAVTREEIFRYSVALVVLAPMLAVAPLAGWLYAAAAIILGAEFLRRAYLLRRSPDNTGAGGLFGFSIFYLFALFLVLLIEHWAGFHG</sequence>
<accession>A0A9X2L712</accession>
<proteinExistence type="inferred from homology"/>
<dbReference type="GO" id="GO:0005886">
    <property type="term" value="C:plasma membrane"/>
    <property type="evidence" value="ECO:0007669"/>
    <property type="project" value="UniProtKB-SubCell"/>
</dbReference>
<dbReference type="RefSeq" id="WP_256618025.1">
    <property type="nucleotide sequence ID" value="NZ_JANIBC010000001.1"/>
</dbReference>
<evidence type="ECO:0000256" key="5">
    <source>
        <dbReference type="ARBA" id="ARBA00022679"/>
    </source>
</evidence>
<feature type="transmembrane region" description="Helical" evidence="14">
    <location>
        <begin position="163"/>
        <end position="187"/>
    </location>
</feature>
<dbReference type="EC" id="2.5.1.141" evidence="3 14"/>
<evidence type="ECO:0000256" key="3">
    <source>
        <dbReference type="ARBA" id="ARBA00012292"/>
    </source>
</evidence>
<evidence type="ECO:0000313" key="16">
    <source>
        <dbReference type="Proteomes" id="UP001142610"/>
    </source>
</evidence>
<dbReference type="InterPro" id="IPR006369">
    <property type="entry name" value="Protohaem_IX_farnesylTrfase"/>
</dbReference>
<dbReference type="GO" id="GO:0048034">
    <property type="term" value="P:heme O biosynthetic process"/>
    <property type="evidence" value="ECO:0007669"/>
    <property type="project" value="UniProtKB-UniRule"/>
</dbReference>
<reference evidence="15" key="1">
    <citation type="submission" date="2022-07" db="EMBL/GenBank/DDBJ databases">
        <title>Parvularcula maris sp. nov., an algicidal bacterium isolated from seawater.</title>
        <authorList>
            <person name="Li F."/>
        </authorList>
    </citation>
    <scope>NUCLEOTIDE SEQUENCE</scope>
    <source>
        <strain evidence="15">BGMRC 0090</strain>
    </source>
</reference>
<evidence type="ECO:0000256" key="13">
    <source>
        <dbReference type="ARBA" id="ARBA00047690"/>
    </source>
</evidence>
<dbReference type="AlphaFoldDB" id="A0A9X2L712"/>
<comment type="pathway">
    <text evidence="2 14">Porphyrin-containing compound metabolism; heme O biosynthesis; heme O from protoheme: step 1/1.</text>
</comment>
<keyword evidence="16" id="KW-1185">Reference proteome</keyword>
<dbReference type="InterPro" id="IPR044878">
    <property type="entry name" value="UbiA_sf"/>
</dbReference>
<dbReference type="InterPro" id="IPR000537">
    <property type="entry name" value="UbiA_prenyltransferase"/>
</dbReference>
<name>A0A9X2L712_9PROT</name>
<comment type="similarity">
    <text evidence="14">Belongs to the UbiA prenyltransferase family. Protoheme IX farnesyltransferase subfamily.</text>
</comment>
<keyword evidence="4 14" id="KW-1003">Cell membrane</keyword>
<keyword evidence="8 14" id="KW-0350">Heme biosynthesis</keyword>
<dbReference type="PROSITE" id="PS00943">
    <property type="entry name" value="UBIA"/>
    <property type="match status" value="1"/>
</dbReference>
<evidence type="ECO:0000256" key="10">
    <source>
        <dbReference type="ARBA" id="ARBA00030253"/>
    </source>
</evidence>
<dbReference type="Gene3D" id="1.10.357.140">
    <property type="entry name" value="UbiA prenyltransferase"/>
    <property type="match status" value="1"/>
</dbReference>
<dbReference type="InterPro" id="IPR030470">
    <property type="entry name" value="UbiA_prenylTrfase_CS"/>
</dbReference>
<organism evidence="15 16">
    <name type="scientific">Parvularcula maris</name>
    <dbReference type="NCBI Taxonomy" id="2965077"/>
    <lineage>
        <taxon>Bacteria</taxon>
        <taxon>Pseudomonadati</taxon>
        <taxon>Pseudomonadota</taxon>
        <taxon>Alphaproteobacteria</taxon>
        <taxon>Parvularculales</taxon>
        <taxon>Parvularculaceae</taxon>
        <taxon>Parvularcula</taxon>
    </lineage>
</organism>
<evidence type="ECO:0000256" key="11">
    <source>
        <dbReference type="ARBA" id="ARBA00040810"/>
    </source>
</evidence>
<feature type="transmembrane region" description="Helical" evidence="14">
    <location>
        <begin position="29"/>
        <end position="48"/>
    </location>
</feature>
<comment type="catalytic activity">
    <reaction evidence="13 14">
        <text>heme b + (2E,6E)-farnesyl diphosphate + H2O = Fe(II)-heme o + diphosphate</text>
        <dbReference type="Rhea" id="RHEA:28070"/>
        <dbReference type="ChEBI" id="CHEBI:15377"/>
        <dbReference type="ChEBI" id="CHEBI:33019"/>
        <dbReference type="ChEBI" id="CHEBI:60344"/>
        <dbReference type="ChEBI" id="CHEBI:60530"/>
        <dbReference type="ChEBI" id="CHEBI:175763"/>
        <dbReference type="EC" id="2.5.1.141"/>
    </reaction>
</comment>
<keyword evidence="9 14" id="KW-0472">Membrane</keyword>
<feature type="transmembrane region" description="Helical" evidence="14">
    <location>
        <begin position="278"/>
        <end position="299"/>
    </location>
</feature>
<evidence type="ECO:0000256" key="14">
    <source>
        <dbReference type="HAMAP-Rule" id="MF_00154"/>
    </source>
</evidence>
<dbReference type="GO" id="GO:0008495">
    <property type="term" value="F:protoheme IX farnesyltransferase activity"/>
    <property type="evidence" value="ECO:0007669"/>
    <property type="project" value="UniProtKB-UniRule"/>
</dbReference>
<dbReference type="NCBIfam" id="NF003349">
    <property type="entry name" value="PRK04375.1-2"/>
    <property type="match status" value="1"/>
</dbReference>
<comment type="subcellular location">
    <subcellularLocation>
        <location evidence="1 14">Cell membrane</location>
        <topology evidence="1 14">Multi-pass membrane protein</topology>
    </subcellularLocation>
</comment>
<comment type="caution">
    <text evidence="15">The sequence shown here is derived from an EMBL/GenBank/DDBJ whole genome shotgun (WGS) entry which is preliminary data.</text>
</comment>
<comment type="miscellaneous">
    <text evidence="14">Carbon 2 of the heme B porphyrin ring is defined according to the Fischer nomenclature.</text>
</comment>
<keyword evidence="6 14" id="KW-0812">Transmembrane</keyword>
<keyword evidence="7 14" id="KW-1133">Transmembrane helix</keyword>
<gene>
    <name evidence="14" type="primary">ctaB</name>
    <name evidence="15" type="ORF">NOG11_02365</name>
</gene>
<feature type="transmembrane region" description="Helical" evidence="14">
    <location>
        <begin position="96"/>
        <end position="116"/>
    </location>
</feature>
<dbReference type="PANTHER" id="PTHR43448:SF7">
    <property type="entry name" value="4-HYDROXYBENZOATE SOLANESYLTRANSFERASE"/>
    <property type="match status" value="1"/>
</dbReference>
<dbReference type="Pfam" id="PF01040">
    <property type="entry name" value="UbiA"/>
    <property type="match status" value="1"/>
</dbReference>